<dbReference type="Gene3D" id="1.10.1200.60">
    <property type="match status" value="1"/>
</dbReference>
<keyword evidence="6 7" id="KW-0687">Ribonucleoprotein</keyword>
<evidence type="ECO:0000256" key="5">
    <source>
        <dbReference type="ARBA" id="ARBA00022980"/>
    </source>
</evidence>
<reference evidence="11 12" key="1">
    <citation type="submission" date="2018-06" db="EMBL/GenBank/DDBJ databases">
        <title>Natronomonas sp. F16-60 a new haloarchaeon isolated from a solar saltern of Isla Cristina, Huelva, Spain.</title>
        <authorList>
            <person name="Duran-Viseras A."/>
            <person name="Sanchez-Porro C."/>
            <person name="Ventosa A."/>
        </authorList>
    </citation>
    <scope>NUCLEOTIDE SEQUENCE [LARGE SCALE GENOMIC DNA]</scope>
    <source>
        <strain evidence="11 12">F16-60</strain>
    </source>
</reference>
<comment type="function">
    <text evidence="7">Binds to the 23S rRNA.</text>
</comment>
<dbReference type="InterPro" id="IPR023638">
    <property type="entry name" value="Ribosomal_eL19_CS"/>
</dbReference>
<protein>
    <recommendedName>
        <fullName evidence="7">Large ribosomal subunit protein eL19</fullName>
    </recommendedName>
</protein>
<comment type="similarity">
    <text evidence="1 7 8">Belongs to the eukaryotic ribosomal protein eL19 family.</text>
</comment>
<dbReference type="InterPro" id="IPR057259">
    <property type="entry name" value="Ribosomal_L19e"/>
</dbReference>
<comment type="caution">
    <text evidence="11">The sequence shown here is derived from an EMBL/GenBank/DDBJ whole genome shotgun (WGS) entry which is preliminary data.</text>
</comment>
<gene>
    <name evidence="7" type="primary">rpl19e</name>
    <name evidence="11" type="ORF">DP107_01930</name>
</gene>
<feature type="compositionally biased region" description="Basic and acidic residues" evidence="9">
    <location>
        <begin position="62"/>
        <end position="71"/>
    </location>
</feature>
<dbReference type="InterPro" id="IPR057260">
    <property type="entry name" value="Ribosomal_L19e_C"/>
</dbReference>
<dbReference type="InterPro" id="IPR015974">
    <property type="entry name" value="Ribosomal_eL19_dom3"/>
</dbReference>
<proteinExistence type="inferred from homology"/>
<name>A0A554NF40_9EURY</name>
<organism evidence="11 12">
    <name type="scientific">Haloglomus irregulare</name>
    <dbReference type="NCBI Taxonomy" id="2234134"/>
    <lineage>
        <taxon>Archaea</taxon>
        <taxon>Methanobacteriati</taxon>
        <taxon>Methanobacteriota</taxon>
        <taxon>Stenosarchaea group</taxon>
        <taxon>Halobacteria</taxon>
        <taxon>Halobacteriales</taxon>
        <taxon>Natronomonadaceae</taxon>
        <taxon>Haloglomus</taxon>
    </lineage>
</organism>
<dbReference type="Pfam" id="PF01280">
    <property type="entry name" value="Ribosomal_L19e"/>
    <property type="match status" value="1"/>
</dbReference>
<sequence>MTDLKAQKRLAADVLDVGKNRVKLDPEQQGEIADAITRDDVRELIDEGAIRVEPKGGNSRGRARERAEKRSYGHQKGQGTRKGTAGGRNDETAEWRSKIRAQRRRLRTYRQNGELDPTDYRQVYRMAGGGEFDSVADVERYVRENYDVGGDD</sequence>
<dbReference type="EMBL" id="QMDX01000001">
    <property type="protein sequence ID" value="TSD15968.1"/>
    <property type="molecule type" value="Genomic_DNA"/>
</dbReference>
<dbReference type="AlphaFoldDB" id="A0A554NF40"/>
<dbReference type="InterPro" id="IPR000196">
    <property type="entry name" value="Ribosomal_eL19_dom"/>
</dbReference>
<keyword evidence="4 7" id="KW-0694">RNA-binding</keyword>
<dbReference type="NCBIfam" id="NF006343">
    <property type="entry name" value="PRK08570.1"/>
    <property type="match status" value="1"/>
</dbReference>
<dbReference type="SMART" id="SM01416">
    <property type="entry name" value="Ribosomal_L19e"/>
    <property type="match status" value="1"/>
</dbReference>
<dbReference type="PROSITE" id="PS00526">
    <property type="entry name" value="RIBOSOMAL_L19E"/>
    <property type="match status" value="1"/>
</dbReference>
<keyword evidence="5 7" id="KW-0689">Ribosomal protein</keyword>
<evidence type="ECO:0000259" key="10">
    <source>
        <dbReference type="SMART" id="SM01416"/>
    </source>
</evidence>
<evidence type="ECO:0000256" key="1">
    <source>
        <dbReference type="ARBA" id="ARBA00011082"/>
    </source>
</evidence>
<dbReference type="PANTHER" id="PTHR10722">
    <property type="entry name" value="60S RIBOSOMAL PROTEIN L19"/>
    <property type="match status" value="1"/>
</dbReference>
<evidence type="ECO:0000256" key="4">
    <source>
        <dbReference type="ARBA" id="ARBA00022884"/>
    </source>
</evidence>
<keyword evidence="3 7" id="KW-0699">rRNA-binding</keyword>
<dbReference type="InterPro" id="IPR039547">
    <property type="entry name" value="Ribosomal_eL19"/>
</dbReference>
<dbReference type="SUPFAM" id="SSF48140">
    <property type="entry name" value="Ribosomal protein L19 (L19e)"/>
    <property type="match status" value="1"/>
</dbReference>
<evidence type="ECO:0000313" key="12">
    <source>
        <dbReference type="Proteomes" id="UP000319894"/>
    </source>
</evidence>
<dbReference type="OrthoDB" id="11624at2157"/>
<evidence type="ECO:0000256" key="3">
    <source>
        <dbReference type="ARBA" id="ARBA00022730"/>
    </source>
</evidence>
<evidence type="ECO:0000313" key="11">
    <source>
        <dbReference type="EMBL" id="TSD15968.1"/>
    </source>
</evidence>
<evidence type="ECO:0000256" key="7">
    <source>
        <dbReference type="HAMAP-Rule" id="MF_01475"/>
    </source>
</evidence>
<dbReference type="GO" id="GO:0022625">
    <property type="term" value="C:cytosolic large ribosomal subunit"/>
    <property type="evidence" value="ECO:0007669"/>
    <property type="project" value="InterPro"/>
</dbReference>
<dbReference type="InParanoid" id="A0A554NF40"/>
<evidence type="ECO:0000256" key="9">
    <source>
        <dbReference type="SAM" id="MobiDB-lite"/>
    </source>
</evidence>
<dbReference type="CDD" id="cd01418">
    <property type="entry name" value="Ribosomal_L19e_A"/>
    <property type="match status" value="1"/>
</dbReference>
<dbReference type="Gene3D" id="1.20.5.560">
    <property type="entry name" value="Single Heli x bin"/>
    <property type="match status" value="1"/>
</dbReference>
<dbReference type="GO" id="GO:0070180">
    <property type="term" value="F:large ribosomal subunit rRNA binding"/>
    <property type="evidence" value="ECO:0007669"/>
    <property type="project" value="UniProtKB-UniRule"/>
</dbReference>
<evidence type="ECO:0000256" key="6">
    <source>
        <dbReference type="ARBA" id="ARBA00023274"/>
    </source>
</evidence>
<accession>A0A554NF40</accession>
<evidence type="ECO:0000256" key="2">
    <source>
        <dbReference type="ARBA" id="ARBA00011838"/>
    </source>
</evidence>
<keyword evidence="12" id="KW-1185">Reference proteome</keyword>
<dbReference type="GO" id="GO:0003735">
    <property type="term" value="F:structural constituent of ribosome"/>
    <property type="evidence" value="ECO:0007669"/>
    <property type="project" value="InterPro"/>
</dbReference>
<evidence type="ECO:0000256" key="8">
    <source>
        <dbReference type="RuleBase" id="RU000574"/>
    </source>
</evidence>
<comment type="subunit">
    <text evidence="2 7">Part of the 50S ribosomal subunit.</text>
</comment>
<dbReference type="HAMAP" id="MF_01475">
    <property type="entry name" value="Ribosomal_eL19"/>
    <property type="match status" value="1"/>
</dbReference>
<dbReference type="Pfam" id="PF25476">
    <property type="entry name" value="Ribosomal_L19e_C"/>
    <property type="match status" value="1"/>
</dbReference>
<dbReference type="FunFam" id="1.10.1650.10:FF:000001">
    <property type="entry name" value="Ribosomal protein L19"/>
    <property type="match status" value="1"/>
</dbReference>
<dbReference type="InterPro" id="IPR033936">
    <property type="entry name" value="Ribosomal_eL19_arc"/>
</dbReference>
<dbReference type="InterPro" id="IPR035970">
    <property type="entry name" value="60S_ribosomal_eL19_sf"/>
</dbReference>
<dbReference type="FunCoup" id="A0A554NF40">
    <property type="interactions" value="158"/>
</dbReference>
<dbReference type="Gene3D" id="1.10.1650.10">
    <property type="match status" value="1"/>
</dbReference>
<feature type="region of interest" description="Disordered" evidence="9">
    <location>
        <begin position="47"/>
        <end position="99"/>
    </location>
</feature>
<dbReference type="InterPro" id="IPR015973">
    <property type="entry name" value="Ribosomal_eL19_dom2"/>
</dbReference>
<dbReference type="GO" id="GO:0006412">
    <property type="term" value="P:translation"/>
    <property type="evidence" value="ECO:0007669"/>
    <property type="project" value="UniProtKB-UniRule"/>
</dbReference>
<dbReference type="InterPro" id="IPR015972">
    <property type="entry name" value="Ribosomal_eL19_dom1"/>
</dbReference>
<dbReference type="Proteomes" id="UP000319894">
    <property type="component" value="Unassembled WGS sequence"/>
</dbReference>
<feature type="compositionally biased region" description="Basic and acidic residues" evidence="9">
    <location>
        <begin position="88"/>
        <end position="97"/>
    </location>
</feature>
<dbReference type="RefSeq" id="WP_144260443.1">
    <property type="nucleotide sequence ID" value="NZ_QMDX01000001.1"/>
</dbReference>
<feature type="domain" description="Large ribosomal subunit protein eL19" evidence="10">
    <location>
        <begin position="3"/>
        <end position="146"/>
    </location>
</feature>